<evidence type="ECO:0000313" key="4">
    <source>
        <dbReference type="Proteomes" id="UP001156215"/>
    </source>
</evidence>
<evidence type="ECO:0000256" key="1">
    <source>
        <dbReference type="SAM" id="MobiDB-lite"/>
    </source>
</evidence>
<dbReference type="EMBL" id="CP098242">
    <property type="protein sequence ID" value="WAW09941.1"/>
    <property type="molecule type" value="Genomic_DNA"/>
</dbReference>
<keyword evidence="2" id="KW-1133">Transmembrane helix</keyword>
<sequence length="99" mass="10879">MKSLKNLSPGKTLIFLVSLCLCAILVVFLIGHKSRAENMPMEGPFARLSLSGDSLPFSRAAFQCSRSIRRDISMQKKQMKKMENPGIIGKNGPPAKEAD</sequence>
<dbReference type="KEGG" id="ovb:NB640_12075"/>
<evidence type="ECO:0000313" key="3">
    <source>
        <dbReference type="EMBL" id="WAW09941.1"/>
    </source>
</evidence>
<dbReference type="AlphaFoldDB" id="A0A9E9LXA5"/>
<accession>A0A9E9LXA5</accession>
<feature type="transmembrane region" description="Helical" evidence="2">
    <location>
        <begin position="12"/>
        <end position="31"/>
    </location>
</feature>
<feature type="region of interest" description="Disordered" evidence="1">
    <location>
        <begin position="76"/>
        <end position="99"/>
    </location>
</feature>
<evidence type="ECO:0000256" key="2">
    <source>
        <dbReference type="SAM" id="Phobius"/>
    </source>
</evidence>
<proteinExistence type="predicted"/>
<keyword evidence="4" id="KW-1185">Reference proteome</keyword>
<protein>
    <submittedName>
        <fullName evidence="3">Uncharacterized protein</fullName>
    </submittedName>
</protein>
<name>A0A9E9LXA5_9BURK</name>
<keyword evidence="2" id="KW-0812">Transmembrane</keyword>
<reference evidence="3" key="1">
    <citation type="journal article" date="2022" name="Front. Microbiol.">
        <title>New perspectives on an old grouping: The genomic and phenotypic variability of Oxalobacter formigenes and the implications for calcium oxalate stone prevention.</title>
        <authorList>
            <person name="Chmiel J.A."/>
            <person name="Carr C."/>
            <person name="Stuivenberg G.A."/>
            <person name="Venema R."/>
            <person name="Chanyi R.M."/>
            <person name="Al K.F."/>
            <person name="Giguere D."/>
            <person name="Say H."/>
            <person name="Akouris P.P."/>
            <person name="Dominguez Romero S.A."/>
            <person name="Kwong A."/>
            <person name="Tai V."/>
            <person name="Koval S.F."/>
            <person name="Razvi H."/>
            <person name="Bjazevic J."/>
            <person name="Burton J.P."/>
        </authorList>
    </citation>
    <scope>NUCLEOTIDE SEQUENCE</scope>
    <source>
        <strain evidence="3">WoOx3</strain>
    </source>
</reference>
<dbReference type="RefSeq" id="WP_269308945.1">
    <property type="nucleotide sequence ID" value="NZ_CP098242.1"/>
</dbReference>
<gene>
    <name evidence="3" type="ORF">NB640_12075</name>
</gene>
<organism evidence="3 4">
    <name type="scientific">Oxalobacter vibrioformis</name>
    <dbReference type="NCBI Taxonomy" id="933080"/>
    <lineage>
        <taxon>Bacteria</taxon>
        <taxon>Pseudomonadati</taxon>
        <taxon>Pseudomonadota</taxon>
        <taxon>Betaproteobacteria</taxon>
        <taxon>Burkholderiales</taxon>
        <taxon>Oxalobacteraceae</taxon>
        <taxon>Oxalobacter</taxon>
    </lineage>
</organism>
<keyword evidence="2" id="KW-0472">Membrane</keyword>
<dbReference type="Proteomes" id="UP001156215">
    <property type="component" value="Chromosome"/>
</dbReference>